<keyword evidence="2" id="KW-1185">Reference proteome</keyword>
<accession>A0A5M3N360</accession>
<evidence type="ECO:0000313" key="1">
    <source>
        <dbReference type="EMBL" id="EIW85756.1"/>
    </source>
</evidence>
<dbReference type="GeneID" id="19202706"/>
<protein>
    <recommendedName>
        <fullName evidence="3">F-box domain-containing protein</fullName>
    </recommendedName>
</protein>
<comment type="caution">
    <text evidence="1">The sequence shown here is derived from an EMBL/GenBank/DDBJ whole genome shotgun (WGS) entry which is preliminary data.</text>
</comment>
<dbReference type="OrthoDB" id="3171948at2759"/>
<dbReference type="AlphaFoldDB" id="A0A5M3N360"/>
<dbReference type="KEGG" id="cput:CONPUDRAFT_150537"/>
<organism evidence="1 2">
    <name type="scientific">Coniophora puteana (strain RWD-64-598)</name>
    <name type="common">Brown rot fungus</name>
    <dbReference type="NCBI Taxonomy" id="741705"/>
    <lineage>
        <taxon>Eukaryota</taxon>
        <taxon>Fungi</taxon>
        <taxon>Dikarya</taxon>
        <taxon>Basidiomycota</taxon>
        <taxon>Agaricomycotina</taxon>
        <taxon>Agaricomycetes</taxon>
        <taxon>Agaricomycetidae</taxon>
        <taxon>Boletales</taxon>
        <taxon>Coniophorineae</taxon>
        <taxon>Coniophoraceae</taxon>
        <taxon>Coniophora</taxon>
    </lineage>
</organism>
<reference evidence="2" key="1">
    <citation type="journal article" date="2012" name="Science">
        <title>The Paleozoic origin of enzymatic lignin decomposition reconstructed from 31 fungal genomes.</title>
        <authorList>
            <person name="Floudas D."/>
            <person name="Binder M."/>
            <person name="Riley R."/>
            <person name="Barry K."/>
            <person name="Blanchette R.A."/>
            <person name="Henrissat B."/>
            <person name="Martinez A.T."/>
            <person name="Otillar R."/>
            <person name="Spatafora J.W."/>
            <person name="Yadav J.S."/>
            <person name="Aerts A."/>
            <person name="Benoit I."/>
            <person name="Boyd A."/>
            <person name="Carlson A."/>
            <person name="Copeland A."/>
            <person name="Coutinho P.M."/>
            <person name="de Vries R.P."/>
            <person name="Ferreira P."/>
            <person name="Findley K."/>
            <person name="Foster B."/>
            <person name="Gaskell J."/>
            <person name="Glotzer D."/>
            <person name="Gorecki P."/>
            <person name="Heitman J."/>
            <person name="Hesse C."/>
            <person name="Hori C."/>
            <person name="Igarashi K."/>
            <person name="Jurgens J.A."/>
            <person name="Kallen N."/>
            <person name="Kersten P."/>
            <person name="Kohler A."/>
            <person name="Kuees U."/>
            <person name="Kumar T.K.A."/>
            <person name="Kuo A."/>
            <person name="LaButti K."/>
            <person name="Larrondo L.F."/>
            <person name="Lindquist E."/>
            <person name="Ling A."/>
            <person name="Lombard V."/>
            <person name="Lucas S."/>
            <person name="Lundell T."/>
            <person name="Martin R."/>
            <person name="McLaughlin D.J."/>
            <person name="Morgenstern I."/>
            <person name="Morin E."/>
            <person name="Murat C."/>
            <person name="Nagy L.G."/>
            <person name="Nolan M."/>
            <person name="Ohm R.A."/>
            <person name="Patyshakuliyeva A."/>
            <person name="Rokas A."/>
            <person name="Ruiz-Duenas F.J."/>
            <person name="Sabat G."/>
            <person name="Salamov A."/>
            <person name="Samejima M."/>
            <person name="Schmutz J."/>
            <person name="Slot J.C."/>
            <person name="St John F."/>
            <person name="Stenlid J."/>
            <person name="Sun H."/>
            <person name="Sun S."/>
            <person name="Syed K."/>
            <person name="Tsang A."/>
            <person name="Wiebenga A."/>
            <person name="Young D."/>
            <person name="Pisabarro A."/>
            <person name="Eastwood D.C."/>
            <person name="Martin F."/>
            <person name="Cullen D."/>
            <person name="Grigoriev I.V."/>
            <person name="Hibbett D.S."/>
        </authorList>
    </citation>
    <scope>NUCLEOTIDE SEQUENCE [LARGE SCALE GENOMIC DNA]</scope>
    <source>
        <strain evidence="2">RWD-64-598 SS2</strain>
    </source>
</reference>
<sequence length="405" mass="44883">MPTDPCSTPSFSIMSLGPETMLEIFDLLFTYAEKPYNSTAYTPQPLPLCYRLFIPLNYSIPQSVMTVYLNVVSLQKVVNVHIAYVNKGEAVEACKENARFDILMNCLGAHLRRCRTISIHTRYHSSILVATKRLDTLVLPQLFELSLVSYVTDTIADAGFTALECPSIASLSVDAQTLVNLVGCLKKLPNPEKELDKIHVTRYCPHNGTSRLSPSSLISAISQLMHGHEGIFLLCIDNVTFGETSVWYSGPDLGIISYIQISDQDTEFLHPFFSALDPPWEAEDAGSVTLTRCTLLYPVEICLTPEIMLREIGDSDSILNVLRGWDGFTPSLRLDDCSGLDDDVLETLVDEDLCPNTSRFDIHGCPGLSVDALQSFASSRVDGGRFEELHVSGGPVLSEEEKQWF</sequence>
<name>A0A5M3N360_CONPW</name>
<evidence type="ECO:0008006" key="3">
    <source>
        <dbReference type="Google" id="ProtNLM"/>
    </source>
</evidence>
<dbReference type="RefSeq" id="XP_007765143.1">
    <property type="nucleotide sequence ID" value="XM_007766953.1"/>
</dbReference>
<dbReference type="EMBL" id="JH711574">
    <property type="protein sequence ID" value="EIW85756.1"/>
    <property type="molecule type" value="Genomic_DNA"/>
</dbReference>
<gene>
    <name evidence="1" type="ORF">CONPUDRAFT_150537</name>
</gene>
<evidence type="ECO:0000313" key="2">
    <source>
        <dbReference type="Proteomes" id="UP000053558"/>
    </source>
</evidence>
<proteinExistence type="predicted"/>
<dbReference type="Proteomes" id="UP000053558">
    <property type="component" value="Unassembled WGS sequence"/>
</dbReference>